<keyword evidence="7" id="KW-1185">Reference proteome</keyword>
<feature type="active site" description="Proton acceptor" evidence="4">
    <location>
        <position position="129"/>
    </location>
</feature>
<dbReference type="Gene3D" id="3.40.50.1220">
    <property type="entry name" value="TPP-binding domain"/>
    <property type="match status" value="1"/>
</dbReference>
<dbReference type="InterPro" id="IPR003000">
    <property type="entry name" value="Sirtuin"/>
</dbReference>
<evidence type="ECO:0000313" key="7">
    <source>
        <dbReference type="Proteomes" id="UP000232638"/>
    </source>
</evidence>
<feature type="binding site" evidence="4">
    <location>
        <position position="140"/>
    </location>
    <ligand>
        <name>Zn(2+)</name>
        <dbReference type="ChEBI" id="CHEBI:29105"/>
    </ligand>
</feature>
<feature type="binding site" evidence="4">
    <location>
        <position position="137"/>
    </location>
    <ligand>
        <name>Zn(2+)</name>
        <dbReference type="ChEBI" id="CHEBI:29105"/>
    </ligand>
</feature>
<keyword evidence="4" id="KW-0862">Zinc</keyword>
<protein>
    <recommendedName>
        <fullName evidence="1">protein acetyllysine N-acetyltransferase</fullName>
        <ecNumber evidence="1">2.3.1.286</ecNumber>
    </recommendedName>
</protein>
<evidence type="ECO:0000259" key="5">
    <source>
        <dbReference type="PROSITE" id="PS50305"/>
    </source>
</evidence>
<evidence type="ECO:0000256" key="3">
    <source>
        <dbReference type="ARBA" id="ARBA00023027"/>
    </source>
</evidence>
<dbReference type="Proteomes" id="UP000232638">
    <property type="component" value="Chromosome"/>
</dbReference>
<dbReference type="OrthoDB" id="9800582at2"/>
<accession>A0A2K8U3U3</accession>
<dbReference type="PANTHER" id="PTHR11085:SF4">
    <property type="entry name" value="NAD-DEPENDENT PROTEIN DEACYLASE"/>
    <property type="match status" value="1"/>
</dbReference>
<dbReference type="NCBIfam" id="NF001753">
    <property type="entry name" value="PRK00481.1-3"/>
    <property type="match status" value="1"/>
</dbReference>
<dbReference type="SUPFAM" id="SSF52467">
    <property type="entry name" value="DHS-like NAD/FAD-binding domain"/>
    <property type="match status" value="1"/>
</dbReference>
<keyword evidence="2" id="KW-0808">Transferase</keyword>
<dbReference type="PROSITE" id="PS50305">
    <property type="entry name" value="SIRTUIN"/>
    <property type="match status" value="1"/>
</dbReference>
<dbReference type="Gene3D" id="3.30.1600.10">
    <property type="entry name" value="SIR2/SIRT2 'Small Domain"/>
    <property type="match status" value="1"/>
</dbReference>
<evidence type="ECO:0000256" key="1">
    <source>
        <dbReference type="ARBA" id="ARBA00012928"/>
    </source>
</evidence>
<name>A0A2K8U3U3_9GAMM</name>
<keyword evidence="4" id="KW-0479">Metal-binding</keyword>
<dbReference type="InterPro" id="IPR050134">
    <property type="entry name" value="NAD-dep_sirtuin_deacylases"/>
</dbReference>
<dbReference type="GO" id="GO:0070403">
    <property type="term" value="F:NAD+ binding"/>
    <property type="evidence" value="ECO:0007669"/>
    <property type="project" value="InterPro"/>
</dbReference>
<dbReference type="InterPro" id="IPR026590">
    <property type="entry name" value="Ssirtuin_cat_dom"/>
</dbReference>
<evidence type="ECO:0000256" key="2">
    <source>
        <dbReference type="ARBA" id="ARBA00022679"/>
    </source>
</evidence>
<gene>
    <name evidence="6" type="ORF">THSYN_04290</name>
</gene>
<feature type="domain" description="Deacetylase sirtuin-type" evidence="5">
    <location>
        <begin position="3"/>
        <end position="258"/>
    </location>
</feature>
<dbReference type="EMBL" id="CP020370">
    <property type="protein sequence ID" value="AUB80256.1"/>
    <property type="molecule type" value="Genomic_DNA"/>
</dbReference>
<keyword evidence="3" id="KW-0520">NAD</keyword>
<dbReference type="RefSeq" id="WP_100918059.1">
    <property type="nucleotide sequence ID" value="NZ_CP020370.1"/>
</dbReference>
<feature type="binding site" evidence="4">
    <location>
        <position position="158"/>
    </location>
    <ligand>
        <name>Zn(2+)</name>
        <dbReference type="ChEBI" id="CHEBI:29105"/>
    </ligand>
</feature>
<organism evidence="6 7">
    <name type="scientific">Candidatus Thiodictyon syntrophicum</name>
    <dbReference type="NCBI Taxonomy" id="1166950"/>
    <lineage>
        <taxon>Bacteria</taxon>
        <taxon>Pseudomonadati</taxon>
        <taxon>Pseudomonadota</taxon>
        <taxon>Gammaproteobacteria</taxon>
        <taxon>Chromatiales</taxon>
        <taxon>Chromatiaceae</taxon>
        <taxon>Thiodictyon</taxon>
    </lineage>
</organism>
<feature type="binding site" evidence="4">
    <location>
        <position position="161"/>
    </location>
    <ligand>
        <name>Zn(2+)</name>
        <dbReference type="ChEBI" id="CHEBI:29105"/>
    </ligand>
</feature>
<dbReference type="KEGG" id="tsy:THSYN_04290"/>
<evidence type="ECO:0000256" key="4">
    <source>
        <dbReference type="PROSITE-ProRule" id="PRU00236"/>
    </source>
</evidence>
<reference evidence="6 7" key="1">
    <citation type="submission" date="2017-03" db="EMBL/GenBank/DDBJ databases">
        <title>Complete genome sequence of Candidatus 'Thiodictyon syntrophicum' sp. nov. strain Cad16T, a photolithoautotroph purple sulfur bacterium isolated from an alpine meromictic lake.</title>
        <authorList>
            <person name="Luedin S.M."/>
            <person name="Pothier J.F."/>
            <person name="Danza F."/>
            <person name="Storelli N."/>
            <person name="Wittwer M."/>
            <person name="Tonolla M."/>
        </authorList>
    </citation>
    <scope>NUCLEOTIDE SEQUENCE [LARGE SCALE GENOMIC DNA]</scope>
    <source>
        <strain evidence="6 7">Cad16T</strain>
    </source>
</reference>
<dbReference type="Pfam" id="PF02146">
    <property type="entry name" value="SIR2"/>
    <property type="match status" value="1"/>
</dbReference>
<proteinExistence type="predicted"/>
<dbReference type="InterPro" id="IPR029035">
    <property type="entry name" value="DHS-like_NAD/FAD-binding_dom"/>
</dbReference>
<evidence type="ECO:0000313" key="6">
    <source>
        <dbReference type="EMBL" id="AUB80256.1"/>
    </source>
</evidence>
<dbReference type="PANTHER" id="PTHR11085">
    <property type="entry name" value="NAD-DEPENDENT PROTEIN DEACYLASE SIRTUIN-5, MITOCHONDRIAL-RELATED"/>
    <property type="match status" value="1"/>
</dbReference>
<dbReference type="InterPro" id="IPR026591">
    <property type="entry name" value="Sirtuin_cat_small_dom_sf"/>
</dbReference>
<dbReference type="GO" id="GO:0046872">
    <property type="term" value="F:metal ion binding"/>
    <property type="evidence" value="ECO:0007669"/>
    <property type="project" value="UniProtKB-KW"/>
</dbReference>
<dbReference type="GO" id="GO:0017136">
    <property type="term" value="F:histone deacetylase activity, NAD-dependent"/>
    <property type="evidence" value="ECO:0007669"/>
    <property type="project" value="TreeGrafter"/>
</dbReference>
<dbReference type="EC" id="2.3.1.286" evidence="1"/>
<dbReference type="AlphaFoldDB" id="A0A2K8U3U3"/>
<dbReference type="CDD" id="cd01407">
    <property type="entry name" value="SIR2-fam"/>
    <property type="match status" value="1"/>
</dbReference>
<sequence>MRNVPDPNIVVRIAQTLRRARRLLFITGAGISADSGLPTYRGIGGLYNNQLTAEQVPIETALSGAMLAANPAITWKYLHQIEESCRGAQFNDAHAIIAQWQEQFEVWVLSQNIDGFHRAAGSRNLIEIHGDIHDLFCTRCDYETSVPDYAGLRLPPTCPRCHAPVRPRVVLFGENLPPAAIAQLYRELERGFDLVFSIGTTSVFPYIAGPVVQASRRGVPTVEINPADTTVTDVVDYKLAAGAAVSLRAIHEAYLKAASR</sequence>